<dbReference type="CDD" id="cd00030">
    <property type="entry name" value="C2"/>
    <property type="match status" value="1"/>
</dbReference>
<dbReference type="Proteomes" id="UP000198287">
    <property type="component" value="Unassembled WGS sequence"/>
</dbReference>
<protein>
    <recommendedName>
        <fullName evidence="2">C2 domain-containing protein</fullName>
    </recommendedName>
</protein>
<reference evidence="3 4" key="1">
    <citation type="submission" date="2015-12" db="EMBL/GenBank/DDBJ databases">
        <title>The genome of Folsomia candida.</title>
        <authorList>
            <person name="Faddeeva A."/>
            <person name="Derks M.F."/>
            <person name="Anvar Y."/>
            <person name="Smit S."/>
            <person name="Van Straalen N."/>
            <person name="Roelofs D."/>
        </authorList>
    </citation>
    <scope>NUCLEOTIDE SEQUENCE [LARGE SCALE GENOMIC DNA]</scope>
    <source>
        <strain evidence="3 4">VU population</strain>
        <tissue evidence="3">Whole body</tissue>
    </source>
</reference>
<dbReference type="EMBL" id="LNIX01000005">
    <property type="protein sequence ID" value="OXA53809.1"/>
    <property type="molecule type" value="Genomic_DNA"/>
</dbReference>
<gene>
    <name evidence="3" type="ORF">Fcan01_10691</name>
</gene>
<feature type="transmembrane region" description="Helical" evidence="1">
    <location>
        <begin position="7"/>
        <end position="29"/>
    </location>
</feature>
<name>A0A226E8J4_FOLCA</name>
<evidence type="ECO:0000313" key="3">
    <source>
        <dbReference type="EMBL" id="OXA53809.1"/>
    </source>
</evidence>
<keyword evidence="1" id="KW-0812">Transmembrane</keyword>
<evidence type="ECO:0000259" key="2">
    <source>
        <dbReference type="Pfam" id="PF00168"/>
    </source>
</evidence>
<feature type="domain" description="C2" evidence="2">
    <location>
        <begin position="51"/>
        <end position="130"/>
    </location>
</feature>
<comment type="caution">
    <text evidence="3">The sequence shown here is derived from an EMBL/GenBank/DDBJ whole genome shotgun (WGS) entry which is preliminary data.</text>
</comment>
<keyword evidence="1" id="KW-1133">Transmembrane helix</keyword>
<dbReference type="SUPFAM" id="SSF49562">
    <property type="entry name" value="C2 domain (Calcium/lipid-binding domain, CaLB)"/>
    <property type="match status" value="1"/>
</dbReference>
<keyword evidence="4" id="KW-1185">Reference proteome</keyword>
<feature type="transmembrane region" description="Helical" evidence="1">
    <location>
        <begin position="182"/>
        <end position="203"/>
    </location>
</feature>
<organism evidence="3 4">
    <name type="scientific">Folsomia candida</name>
    <name type="common">Springtail</name>
    <dbReference type="NCBI Taxonomy" id="158441"/>
    <lineage>
        <taxon>Eukaryota</taxon>
        <taxon>Metazoa</taxon>
        <taxon>Ecdysozoa</taxon>
        <taxon>Arthropoda</taxon>
        <taxon>Hexapoda</taxon>
        <taxon>Collembola</taxon>
        <taxon>Entomobryomorpha</taxon>
        <taxon>Isotomoidea</taxon>
        <taxon>Isotomidae</taxon>
        <taxon>Proisotominae</taxon>
        <taxon>Folsomia</taxon>
    </lineage>
</organism>
<dbReference type="Pfam" id="PF00168">
    <property type="entry name" value="C2"/>
    <property type="match status" value="1"/>
</dbReference>
<dbReference type="InterPro" id="IPR035892">
    <property type="entry name" value="C2_domain_sf"/>
</dbReference>
<proteinExistence type="predicted"/>
<sequence>MRICDNSFVFTMGIEIVLLATSFLGIGVATPNQRQAWAPYSGGETHFTVFAYNLPNQDGPGDWNDPYLVIKNSFGNVVYRSQPQNNLHFMPIFESVSFRVIPSERYLIEIFDRDEVGADDSCGGVEVMGSRLVGPLHRLQNPPGGAVEFVWKIPDKPRQQIIILHRELEKEEEDSGYSVIEIIVIVIIVIIVLAVMALCGCGFD</sequence>
<dbReference type="AlphaFoldDB" id="A0A226E8J4"/>
<evidence type="ECO:0000256" key="1">
    <source>
        <dbReference type="SAM" id="Phobius"/>
    </source>
</evidence>
<accession>A0A226E8J4</accession>
<dbReference type="InterPro" id="IPR000008">
    <property type="entry name" value="C2_dom"/>
</dbReference>
<evidence type="ECO:0000313" key="4">
    <source>
        <dbReference type="Proteomes" id="UP000198287"/>
    </source>
</evidence>
<keyword evidence="1" id="KW-0472">Membrane</keyword>